<dbReference type="Gene3D" id="3.30.70.270">
    <property type="match status" value="1"/>
</dbReference>
<dbReference type="Proteomes" id="UP000515981">
    <property type="component" value="Chromosome"/>
</dbReference>
<dbReference type="CDD" id="cd01948">
    <property type="entry name" value="EAL"/>
    <property type="match status" value="1"/>
</dbReference>
<dbReference type="PANTHER" id="PTHR44757:SF2">
    <property type="entry name" value="BIOFILM ARCHITECTURE MAINTENANCE PROTEIN MBAA"/>
    <property type="match status" value="1"/>
</dbReference>
<dbReference type="InterPro" id="IPR000160">
    <property type="entry name" value="GGDEF_dom"/>
</dbReference>
<accession>A0A7G9FZV9</accession>
<dbReference type="InterPro" id="IPR035919">
    <property type="entry name" value="EAL_sf"/>
</dbReference>
<reference evidence="3 4" key="1">
    <citation type="submission" date="2020-08" db="EMBL/GenBank/DDBJ databases">
        <authorList>
            <person name="Liu C."/>
            <person name="Sun Q."/>
        </authorList>
    </citation>
    <scope>NUCLEOTIDE SEQUENCE [LARGE SCALE GENOMIC DNA]</scope>
    <source>
        <strain evidence="3 4">NSJ-8</strain>
    </source>
</reference>
<dbReference type="InterPro" id="IPR029787">
    <property type="entry name" value="Nucleotide_cyclase"/>
</dbReference>
<dbReference type="NCBIfam" id="TIGR00254">
    <property type="entry name" value="GGDEF"/>
    <property type="match status" value="1"/>
</dbReference>
<dbReference type="SMART" id="SM00267">
    <property type="entry name" value="GGDEF"/>
    <property type="match status" value="1"/>
</dbReference>
<feature type="domain" description="EAL" evidence="1">
    <location>
        <begin position="342"/>
        <end position="598"/>
    </location>
</feature>
<dbReference type="InterPro" id="IPR052155">
    <property type="entry name" value="Biofilm_reg_signaling"/>
</dbReference>
<dbReference type="EMBL" id="CP060633">
    <property type="protein sequence ID" value="QNM04091.1"/>
    <property type="molecule type" value="Genomic_DNA"/>
</dbReference>
<dbReference type="AlphaFoldDB" id="A0A7G9FZV9"/>
<gene>
    <name evidence="3" type="ORF">H9Q77_03655</name>
</gene>
<name>A0A7G9FZV9_9FIRM</name>
<dbReference type="SMART" id="SM00052">
    <property type="entry name" value="EAL"/>
    <property type="match status" value="1"/>
</dbReference>
<dbReference type="Gene3D" id="3.20.20.450">
    <property type="entry name" value="EAL domain"/>
    <property type="match status" value="1"/>
</dbReference>
<dbReference type="PANTHER" id="PTHR44757">
    <property type="entry name" value="DIGUANYLATE CYCLASE DGCP"/>
    <property type="match status" value="1"/>
</dbReference>
<dbReference type="KEGG" id="ssun:H9Q77_03655"/>
<dbReference type="PROSITE" id="PS50883">
    <property type="entry name" value="EAL"/>
    <property type="match status" value="1"/>
</dbReference>
<dbReference type="Pfam" id="PF00990">
    <property type="entry name" value="GGDEF"/>
    <property type="match status" value="1"/>
</dbReference>
<evidence type="ECO:0000313" key="3">
    <source>
        <dbReference type="EMBL" id="QNM04091.1"/>
    </source>
</evidence>
<evidence type="ECO:0000259" key="2">
    <source>
        <dbReference type="PROSITE" id="PS50887"/>
    </source>
</evidence>
<proteinExistence type="predicted"/>
<dbReference type="PROSITE" id="PS50887">
    <property type="entry name" value="GGDEF"/>
    <property type="match status" value="1"/>
</dbReference>
<evidence type="ECO:0000259" key="1">
    <source>
        <dbReference type="PROSITE" id="PS50883"/>
    </source>
</evidence>
<sequence>MKAVMIFPILKQESGNMVLSLNHRRQGHVWSMAEIKFTSDAVKILQSILTRRIQKNSLAGSYAALEEILDNVGCAIYVTDQNTGRMLFANQILKNTFAKELMDHNFDALLQSSIHKDKTRTVSVVYHAEKETWYDLLCKEIAWVDGKKANLYSLYDITDKKLYQRRIEQQAYTDFLTGLYNRMCCERDLARQIDQAKKIGGKGALLYLDLDDFKHINDGLGHQYGDVLLKSISHALKRINGIENTCYRMGGDEFVIIIPPDSYPRFGNIVEDIKKIFSKPWFLKDADYYCTMSMGIVTFPDAGDSVTDLIKKADIAMYEAKKTGKNRVETYREGNDSVSGRRLDMEKNMRDATVEGYREFEVYYQPIIDIQGGKDVCAGAEALIRWNSAKLGFISPAEFIPLAEYLGLINPIGNYVLTEACTRCKHWNDTGYPDYKVNVNLSVVQLLQPDIVETVEKALADTGLSPKNLTLEVTESLAINDMDRMKEILNRIKALGVSLALDDFGTGYSSLNHIREIPIDVIKVDQSFVKDLAGDAYSQSFIKMVAELAQTIGVSVCVEGIETPEQFKVLQGMKVKYIQGYYFDRPMERHAFEAKYVK</sequence>
<evidence type="ECO:0000313" key="4">
    <source>
        <dbReference type="Proteomes" id="UP000515981"/>
    </source>
</evidence>
<dbReference type="InterPro" id="IPR001633">
    <property type="entry name" value="EAL_dom"/>
</dbReference>
<dbReference type="InterPro" id="IPR043128">
    <property type="entry name" value="Rev_trsase/Diguanyl_cyclase"/>
</dbReference>
<dbReference type="SUPFAM" id="SSF141868">
    <property type="entry name" value="EAL domain-like"/>
    <property type="match status" value="1"/>
</dbReference>
<dbReference type="Pfam" id="PF00563">
    <property type="entry name" value="EAL"/>
    <property type="match status" value="1"/>
</dbReference>
<dbReference type="CDD" id="cd01949">
    <property type="entry name" value="GGDEF"/>
    <property type="match status" value="1"/>
</dbReference>
<keyword evidence="4" id="KW-1185">Reference proteome</keyword>
<dbReference type="SUPFAM" id="SSF55073">
    <property type="entry name" value="Nucleotide cyclase"/>
    <property type="match status" value="1"/>
</dbReference>
<feature type="domain" description="GGDEF" evidence="2">
    <location>
        <begin position="201"/>
        <end position="333"/>
    </location>
</feature>
<protein>
    <submittedName>
        <fullName evidence="3">Bifunctional diguanylate cyclase/phosphodiesterase</fullName>
    </submittedName>
</protein>
<organism evidence="3 4">
    <name type="scientific">Simiaoa sunii</name>
    <dbReference type="NCBI Taxonomy" id="2763672"/>
    <lineage>
        <taxon>Bacteria</taxon>
        <taxon>Bacillati</taxon>
        <taxon>Bacillota</taxon>
        <taxon>Clostridia</taxon>
        <taxon>Lachnospirales</taxon>
        <taxon>Lachnospiraceae</taxon>
        <taxon>Simiaoa</taxon>
    </lineage>
</organism>